<evidence type="ECO:0000256" key="1">
    <source>
        <dbReference type="SAM" id="SignalP"/>
    </source>
</evidence>
<sequence>MKKLFYAAAIIAGLFTAGAAQAQVSISVNI</sequence>
<dbReference type="AlphaFoldDB" id="A0A2X2ISM5"/>
<dbReference type="Proteomes" id="UP000251241">
    <property type="component" value="Unassembled WGS sequence"/>
</dbReference>
<evidence type="ECO:0000313" key="2">
    <source>
        <dbReference type="EMBL" id="SPZ85272.1"/>
    </source>
</evidence>
<dbReference type="EMBL" id="UAUU01000008">
    <property type="protein sequence ID" value="SPZ85272.1"/>
    <property type="molecule type" value="Genomic_DNA"/>
</dbReference>
<accession>A0A2X2ISM5</accession>
<gene>
    <name evidence="2" type="ORF">NCTC11343_01832</name>
</gene>
<protein>
    <submittedName>
        <fullName evidence="2">Uncharacterized protein</fullName>
    </submittedName>
</protein>
<name>A0A2X2ISM5_SPHMU</name>
<feature type="chain" id="PRO_5016088567" evidence="1">
    <location>
        <begin position="23"/>
        <end position="30"/>
    </location>
</feature>
<feature type="signal peptide" evidence="1">
    <location>
        <begin position="1"/>
        <end position="22"/>
    </location>
</feature>
<reference evidence="2 3" key="1">
    <citation type="submission" date="2018-06" db="EMBL/GenBank/DDBJ databases">
        <authorList>
            <consortium name="Pathogen Informatics"/>
            <person name="Doyle S."/>
        </authorList>
    </citation>
    <scope>NUCLEOTIDE SEQUENCE [LARGE SCALE GENOMIC DNA]</scope>
    <source>
        <strain evidence="2 3">NCTC11343</strain>
    </source>
</reference>
<organism evidence="2 3">
    <name type="scientific">Sphingobacterium multivorum</name>
    <dbReference type="NCBI Taxonomy" id="28454"/>
    <lineage>
        <taxon>Bacteria</taxon>
        <taxon>Pseudomonadati</taxon>
        <taxon>Bacteroidota</taxon>
        <taxon>Sphingobacteriia</taxon>
        <taxon>Sphingobacteriales</taxon>
        <taxon>Sphingobacteriaceae</taxon>
        <taxon>Sphingobacterium</taxon>
    </lineage>
</organism>
<evidence type="ECO:0000313" key="3">
    <source>
        <dbReference type="Proteomes" id="UP000251241"/>
    </source>
</evidence>
<keyword evidence="1" id="KW-0732">Signal</keyword>
<proteinExistence type="predicted"/>